<gene>
    <name evidence="4" type="ORF">KUTeg_013257</name>
</gene>
<dbReference type="InterPro" id="IPR000488">
    <property type="entry name" value="Death_dom"/>
</dbReference>
<protein>
    <recommendedName>
        <fullName evidence="3">Death domain-containing protein</fullName>
    </recommendedName>
</protein>
<evidence type="ECO:0000256" key="1">
    <source>
        <dbReference type="SAM" id="Coils"/>
    </source>
</evidence>
<keyword evidence="5" id="KW-1185">Reference proteome</keyword>
<evidence type="ECO:0000313" key="5">
    <source>
        <dbReference type="Proteomes" id="UP001217089"/>
    </source>
</evidence>
<dbReference type="Gene3D" id="1.10.533.10">
    <property type="entry name" value="Death Domain, Fas"/>
    <property type="match status" value="1"/>
</dbReference>
<comment type="caution">
    <text evidence="4">The sequence shown here is derived from an EMBL/GenBank/DDBJ whole genome shotgun (WGS) entry which is preliminary data.</text>
</comment>
<dbReference type="SUPFAM" id="SSF47986">
    <property type="entry name" value="DEATH domain"/>
    <property type="match status" value="1"/>
</dbReference>
<reference evidence="4 5" key="1">
    <citation type="submission" date="2022-12" db="EMBL/GenBank/DDBJ databases">
        <title>Chromosome-level genome of Tegillarca granosa.</title>
        <authorList>
            <person name="Kim J."/>
        </authorList>
    </citation>
    <scope>NUCLEOTIDE SEQUENCE [LARGE SCALE GENOMIC DNA]</scope>
    <source>
        <strain evidence="4">Teg-2019</strain>
        <tissue evidence="4">Adductor muscle</tissue>
    </source>
</reference>
<accession>A0ABQ9EYM5</accession>
<dbReference type="EMBL" id="JARBDR010000657">
    <property type="protein sequence ID" value="KAJ8308383.1"/>
    <property type="molecule type" value="Genomic_DNA"/>
</dbReference>
<proteinExistence type="predicted"/>
<feature type="region of interest" description="Disordered" evidence="2">
    <location>
        <begin position="1"/>
        <end position="35"/>
    </location>
</feature>
<feature type="compositionally biased region" description="Polar residues" evidence="2">
    <location>
        <begin position="25"/>
        <end position="35"/>
    </location>
</feature>
<evidence type="ECO:0000313" key="4">
    <source>
        <dbReference type="EMBL" id="KAJ8308383.1"/>
    </source>
</evidence>
<keyword evidence="1" id="KW-0175">Coiled coil</keyword>
<evidence type="ECO:0000259" key="3">
    <source>
        <dbReference type="PROSITE" id="PS50017"/>
    </source>
</evidence>
<organism evidence="4 5">
    <name type="scientific">Tegillarca granosa</name>
    <name type="common">Malaysian cockle</name>
    <name type="synonym">Anadara granosa</name>
    <dbReference type="NCBI Taxonomy" id="220873"/>
    <lineage>
        <taxon>Eukaryota</taxon>
        <taxon>Metazoa</taxon>
        <taxon>Spiralia</taxon>
        <taxon>Lophotrochozoa</taxon>
        <taxon>Mollusca</taxon>
        <taxon>Bivalvia</taxon>
        <taxon>Autobranchia</taxon>
        <taxon>Pteriomorphia</taxon>
        <taxon>Arcoida</taxon>
        <taxon>Arcoidea</taxon>
        <taxon>Arcidae</taxon>
        <taxon>Tegillarca</taxon>
    </lineage>
</organism>
<feature type="coiled-coil region" evidence="1">
    <location>
        <begin position="101"/>
        <end position="128"/>
    </location>
</feature>
<dbReference type="PROSITE" id="PS50017">
    <property type="entry name" value="DEATH_DOMAIN"/>
    <property type="match status" value="1"/>
</dbReference>
<dbReference type="Proteomes" id="UP001217089">
    <property type="component" value="Unassembled WGS sequence"/>
</dbReference>
<feature type="compositionally biased region" description="Basic and acidic residues" evidence="2">
    <location>
        <begin position="1"/>
        <end position="24"/>
    </location>
</feature>
<sequence length="319" mass="36625">MGFATPKEKTNKKDDKVSKQEEKLTNQNAELQSKVETLTTENKQLKDKLQTISRRVIEEAKSKGFELSEDEKNMTILDVPSDSLLALIHYLVHGKGKHRQGGNAEARLEELETRITHLNMELAKLLRTRLDLENGLGEIQECETLAEVQGKAKTLLYQAQGSRLFSCLQESQDEDEVIENPSKTSHFNIPKEIPTVQSITKDLHTFELNPPEQKLPGETSIKNMHQGLKNYIIYELSMYKGNDWRMFGERVGIDSETIAQWKRWKVDKPMKYVLDSWSQSSGATVRLLHRHLVSPQMKCILLAKRICDFYQLPFIAISK</sequence>
<feature type="domain" description="Death" evidence="3">
    <location>
        <begin position="241"/>
        <end position="292"/>
    </location>
</feature>
<name>A0ABQ9EYM5_TEGGR</name>
<evidence type="ECO:0000256" key="2">
    <source>
        <dbReference type="SAM" id="MobiDB-lite"/>
    </source>
</evidence>
<dbReference type="InterPro" id="IPR011029">
    <property type="entry name" value="DEATH-like_dom_sf"/>
</dbReference>